<evidence type="ECO:0000313" key="7">
    <source>
        <dbReference type="EMBL" id="KAH0758702.1"/>
    </source>
</evidence>
<dbReference type="PRINTS" id="PR01814">
    <property type="entry name" value="ANNEXINPLANT"/>
</dbReference>
<dbReference type="PANTHER" id="PTHR10502:SF104">
    <property type="entry name" value="ANNEXIN D1"/>
    <property type="match status" value="1"/>
</dbReference>
<comment type="similarity">
    <text evidence="6">Belongs to the annexin family.</text>
</comment>
<dbReference type="SUPFAM" id="SSF47874">
    <property type="entry name" value="Annexin"/>
    <property type="match status" value="1"/>
</dbReference>
<evidence type="ECO:0000256" key="1">
    <source>
        <dbReference type="ARBA" id="ARBA00022723"/>
    </source>
</evidence>
<organism evidence="7 8">
    <name type="scientific">Solanum tuberosum</name>
    <name type="common">Potato</name>
    <dbReference type="NCBI Taxonomy" id="4113"/>
    <lineage>
        <taxon>Eukaryota</taxon>
        <taxon>Viridiplantae</taxon>
        <taxon>Streptophyta</taxon>
        <taxon>Embryophyta</taxon>
        <taxon>Tracheophyta</taxon>
        <taxon>Spermatophyta</taxon>
        <taxon>Magnoliopsida</taxon>
        <taxon>eudicotyledons</taxon>
        <taxon>Gunneridae</taxon>
        <taxon>Pentapetalae</taxon>
        <taxon>asterids</taxon>
        <taxon>lamiids</taxon>
        <taxon>Solanales</taxon>
        <taxon>Solanaceae</taxon>
        <taxon>Solanoideae</taxon>
        <taxon>Solaneae</taxon>
        <taxon>Solanum</taxon>
    </lineage>
</organism>
<evidence type="ECO:0000256" key="2">
    <source>
        <dbReference type="ARBA" id="ARBA00022737"/>
    </source>
</evidence>
<comment type="domain">
    <text evidence="6">A pair of annexin repeats may form one binding site for calcium and phospholipid.</text>
</comment>
<dbReference type="Gene3D" id="1.10.220.10">
    <property type="entry name" value="Annexin"/>
    <property type="match status" value="3"/>
</dbReference>
<keyword evidence="8" id="KW-1185">Reference proteome</keyword>
<protein>
    <recommendedName>
        <fullName evidence="6">Annexin</fullName>
    </recommendedName>
</protein>
<evidence type="ECO:0000256" key="4">
    <source>
        <dbReference type="ARBA" id="ARBA00023216"/>
    </source>
</evidence>
<keyword evidence="2 6" id="KW-0677">Repeat</keyword>
<keyword evidence="4 6" id="KW-0041">Annexin</keyword>
<evidence type="ECO:0000313" key="8">
    <source>
        <dbReference type="Proteomes" id="UP000826656"/>
    </source>
</evidence>
<accession>A0ABQ7V3R9</accession>
<dbReference type="Proteomes" id="UP000826656">
    <property type="component" value="Unassembled WGS sequence"/>
</dbReference>
<keyword evidence="5 6" id="KW-0111">Calcium/phospholipid-binding</keyword>
<proteinExistence type="inferred from homology"/>
<dbReference type="Pfam" id="PF00191">
    <property type="entry name" value="Annexin"/>
    <property type="match status" value="3"/>
</dbReference>
<gene>
    <name evidence="7" type="ORF">KY290_022195</name>
</gene>
<dbReference type="PANTHER" id="PTHR10502">
    <property type="entry name" value="ANNEXIN"/>
    <property type="match status" value="1"/>
</dbReference>
<dbReference type="InterPro" id="IPR009118">
    <property type="entry name" value="AnnexinD_plant"/>
</dbReference>
<dbReference type="SMART" id="SM00335">
    <property type="entry name" value="ANX"/>
    <property type="match status" value="3"/>
</dbReference>
<dbReference type="InterPro" id="IPR018252">
    <property type="entry name" value="Annexin_repeat_CS"/>
</dbReference>
<keyword evidence="3 6" id="KW-0106">Calcium</keyword>
<dbReference type="PRINTS" id="PR00196">
    <property type="entry name" value="ANNEXIN"/>
</dbReference>
<name>A0ABQ7V3R9_SOLTU</name>
<sequence>MASLTVPAEVPSVAEDCEQLRSAFKGIEKLVLIWTLDPSERDAYLAKEATKRWTKSNFVLVEIACTRSPKELVLAREAYHACNKKSLEEDVAYHTAGDHRKARMSLCHIASFGTSCELLPIWRRRGGRSLAKAESKVLHEKISDKAYSDDEVIRILATRSKAQLNATLNHYKDEYGEDILKQLEDEDELVALLRATIKGLVYPEHYFVEVLRDAINRRGTEEDHLSRVIATRAEVDLKTIANEYQKRDSIPLGCAIAKDTGGDYENMLVALLGQEEE</sequence>
<comment type="caution">
    <text evidence="7">The sequence shown here is derived from an EMBL/GenBank/DDBJ whole genome shotgun (WGS) entry which is preliminary data.</text>
</comment>
<keyword evidence="1" id="KW-0479">Metal-binding</keyword>
<dbReference type="PROSITE" id="PS51897">
    <property type="entry name" value="ANNEXIN_2"/>
    <property type="match status" value="3"/>
</dbReference>
<dbReference type="PROSITE" id="PS00223">
    <property type="entry name" value="ANNEXIN_1"/>
    <property type="match status" value="1"/>
</dbReference>
<dbReference type="InterPro" id="IPR037104">
    <property type="entry name" value="Annexin_sf"/>
</dbReference>
<reference evidence="7 8" key="1">
    <citation type="journal article" date="2021" name="bioRxiv">
        <title>Chromosome-scale and haplotype-resolved genome assembly of a tetraploid potato cultivar.</title>
        <authorList>
            <person name="Sun H."/>
            <person name="Jiao W.-B."/>
            <person name="Krause K."/>
            <person name="Campoy J.A."/>
            <person name="Goel M."/>
            <person name="Folz-Donahue K."/>
            <person name="Kukat C."/>
            <person name="Huettel B."/>
            <person name="Schneeberger K."/>
        </authorList>
    </citation>
    <scope>NUCLEOTIDE SEQUENCE [LARGE SCALE GENOMIC DNA]</scope>
    <source>
        <strain evidence="7">SolTubOtavaFocal</strain>
        <tissue evidence="7">Leaves</tissue>
    </source>
</reference>
<dbReference type="InterPro" id="IPR001464">
    <property type="entry name" value="Annexin"/>
</dbReference>
<evidence type="ECO:0000256" key="3">
    <source>
        <dbReference type="ARBA" id="ARBA00022837"/>
    </source>
</evidence>
<evidence type="ECO:0000256" key="5">
    <source>
        <dbReference type="ARBA" id="ARBA00023302"/>
    </source>
</evidence>
<evidence type="ECO:0000256" key="6">
    <source>
        <dbReference type="RuleBase" id="RU003540"/>
    </source>
</evidence>
<dbReference type="InterPro" id="IPR018502">
    <property type="entry name" value="Annexin_repeat"/>
</dbReference>
<dbReference type="EMBL" id="JAIVGD010000015">
    <property type="protein sequence ID" value="KAH0758702.1"/>
    <property type="molecule type" value="Genomic_DNA"/>
</dbReference>